<gene>
    <name evidence="2" type="primary">Necator_chrI.g379</name>
    <name evidence="2" type="ORF">RB195_004258</name>
</gene>
<sequence length="79" mass="9315">MTAQYNSSSNLENRKSKSSERLPTVTAYNKYITFYIHQYTPILTLEEVLKDTNFHISSKHQLFARRHPLEQIGEQVESR</sequence>
<evidence type="ECO:0000313" key="2">
    <source>
        <dbReference type="EMBL" id="KAK6725829.1"/>
    </source>
</evidence>
<evidence type="ECO:0000313" key="3">
    <source>
        <dbReference type="Proteomes" id="UP001303046"/>
    </source>
</evidence>
<feature type="region of interest" description="Disordered" evidence="1">
    <location>
        <begin position="1"/>
        <end position="22"/>
    </location>
</feature>
<feature type="compositionally biased region" description="Polar residues" evidence="1">
    <location>
        <begin position="1"/>
        <end position="11"/>
    </location>
</feature>
<dbReference type="EMBL" id="JAVFWL010000001">
    <property type="protein sequence ID" value="KAK6725829.1"/>
    <property type="molecule type" value="Genomic_DNA"/>
</dbReference>
<dbReference type="Proteomes" id="UP001303046">
    <property type="component" value="Unassembled WGS sequence"/>
</dbReference>
<keyword evidence="3" id="KW-1185">Reference proteome</keyword>
<protein>
    <submittedName>
        <fullName evidence="2">Uncharacterized protein</fullName>
    </submittedName>
</protein>
<comment type="caution">
    <text evidence="2">The sequence shown here is derived from an EMBL/GenBank/DDBJ whole genome shotgun (WGS) entry which is preliminary data.</text>
</comment>
<reference evidence="2 3" key="1">
    <citation type="submission" date="2023-08" db="EMBL/GenBank/DDBJ databases">
        <title>A Necator americanus chromosomal reference genome.</title>
        <authorList>
            <person name="Ilik V."/>
            <person name="Petrzelkova K.J."/>
            <person name="Pardy F."/>
            <person name="Fuh T."/>
            <person name="Niatou-Singa F.S."/>
            <person name="Gouil Q."/>
            <person name="Baker L."/>
            <person name="Ritchie M.E."/>
            <person name="Jex A.R."/>
            <person name="Gazzola D."/>
            <person name="Li H."/>
            <person name="Toshio Fujiwara R."/>
            <person name="Zhan B."/>
            <person name="Aroian R.V."/>
            <person name="Pafco B."/>
            <person name="Schwarz E.M."/>
        </authorList>
    </citation>
    <scope>NUCLEOTIDE SEQUENCE [LARGE SCALE GENOMIC DNA]</scope>
    <source>
        <strain evidence="2 3">Aroian</strain>
        <tissue evidence="2">Whole animal</tissue>
    </source>
</reference>
<organism evidence="2 3">
    <name type="scientific">Necator americanus</name>
    <name type="common">Human hookworm</name>
    <dbReference type="NCBI Taxonomy" id="51031"/>
    <lineage>
        <taxon>Eukaryota</taxon>
        <taxon>Metazoa</taxon>
        <taxon>Ecdysozoa</taxon>
        <taxon>Nematoda</taxon>
        <taxon>Chromadorea</taxon>
        <taxon>Rhabditida</taxon>
        <taxon>Rhabditina</taxon>
        <taxon>Rhabditomorpha</taxon>
        <taxon>Strongyloidea</taxon>
        <taxon>Ancylostomatidae</taxon>
        <taxon>Bunostominae</taxon>
        <taxon>Necator</taxon>
    </lineage>
</organism>
<accession>A0ABR1BH39</accession>
<proteinExistence type="predicted"/>
<name>A0ABR1BH39_NECAM</name>
<evidence type="ECO:0000256" key="1">
    <source>
        <dbReference type="SAM" id="MobiDB-lite"/>
    </source>
</evidence>